<dbReference type="PRINTS" id="PR01410">
    <property type="entry name" value="CCBIOGENESIS"/>
</dbReference>
<feature type="transmembrane region" description="Helical" evidence="10">
    <location>
        <begin position="272"/>
        <end position="292"/>
    </location>
</feature>
<feature type="transmembrane region" description="Helical" evidence="10">
    <location>
        <begin position="386"/>
        <end position="406"/>
    </location>
</feature>
<dbReference type="Pfam" id="PF16327">
    <property type="entry name" value="CcmF_C"/>
    <property type="match status" value="1"/>
</dbReference>
<keyword evidence="3" id="KW-1003">Cell membrane</keyword>
<evidence type="ECO:0000256" key="4">
    <source>
        <dbReference type="ARBA" id="ARBA00022519"/>
    </source>
</evidence>
<comment type="function">
    <text evidence="9">Required for the biogenesis of c-type cytochromes. Possible subunit of a heme lyase.</text>
</comment>
<dbReference type="GO" id="GO:0015232">
    <property type="term" value="F:heme transmembrane transporter activity"/>
    <property type="evidence" value="ECO:0007669"/>
    <property type="project" value="InterPro"/>
</dbReference>
<evidence type="ECO:0000256" key="2">
    <source>
        <dbReference type="ARBA" id="ARBA00009186"/>
    </source>
</evidence>
<dbReference type="Pfam" id="PF01578">
    <property type="entry name" value="Cytochrom_C_asm"/>
    <property type="match status" value="1"/>
</dbReference>
<feature type="transmembrane region" description="Helical" evidence="10">
    <location>
        <begin position="418"/>
        <end position="442"/>
    </location>
</feature>
<evidence type="ECO:0000256" key="7">
    <source>
        <dbReference type="ARBA" id="ARBA00022989"/>
    </source>
</evidence>
<dbReference type="EMBL" id="SHBI01000017">
    <property type="protein sequence ID" value="RZO20567.1"/>
    <property type="molecule type" value="Genomic_DNA"/>
</dbReference>
<dbReference type="InterPro" id="IPR032523">
    <property type="entry name" value="CcmF_C"/>
</dbReference>
<feature type="transmembrane region" description="Helical" evidence="10">
    <location>
        <begin position="206"/>
        <end position="228"/>
    </location>
</feature>
<dbReference type="GO" id="GO:0020037">
    <property type="term" value="F:heme binding"/>
    <property type="evidence" value="ECO:0007669"/>
    <property type="project" value="InterPro"/>
</dbReference>
<sequence>MLIEVAHYLSILATGLFFLCFLFAFILSAKDIFVINLVSRVYTHGFLFLLISFLIYVWLAINDNFNVLYIAQHSNTNLPTFYKISSIWSAHEGSMFLWIVFLCLWGVIFNLFTKNIQDLKAKSLGVISFVAVGFLLFLLLTSNPFLTILPIAPENGADINPVLQDPALAIHPPILYLGYVGFVIAFAHAIAFLVNGDPSIKWESLVRTWSISSWSLLTVGIALGSWWAYYELGWGGYWFWDPVENVALMPWLAATAFVHSLSVSIKSSLLRVWTILLSIIVFSLSLFGAFIVRSGIIDSVHSFANDPERGLYLLGFIAILIVISTILFSFRLSILASKRNIASFSKESFISINNIIFGTLIFSTMLGVLYPLIYEYLYDQKISVGAPFYNAIFIPLTLIAGVFLFFSIDSKWQRSVKIINFLSPMSVSLLIAGASLFLVNYFLAINDYWILLSVFVGILILVRYMFVIYEYLFKRKYSNPYSIIAHLGLSILIISIAFNSEFSSERALNIRMNESDTYRGYDIKFDDLRLEKSSNYDAVIASFILNGSDGRNFILKPEKRKYFARGQITTETAIKISPLKDIYMTIGDQLDDGSWIVNIQLNYFIRWIWFSAIMMAFAGLMLACSLVRGKR</sequence>
<dbReference type="GO" id="GO:0005886">
    <property type="term" value="C:plasma membrane"/>
    <property type="evidence" value="ECO:0007669"/>
    <property type="project" value="UniProtKB-SubCell"/>
</dbReference>
<keyword evidence="7 10" id="KW-1133">Transmembrane helix</keyword>
<feature type="transmembrane region" description="Helical" evidence="10">
    <location>
        <begin position="355"/>
        <end position="374"/>
    </location>
</feature>
<evidence type="ECO:0000256" key="8">
    <source>
        <dbReference type="ARBA" id="ARBA00023136"/>
    </source>
</evidence>
<feature type="transmembrane region" description="Helical" evidence="10">
    <location>
        <begin position="124"/>
        <end position="153"/>
    </location>
</feature>
<feature type="transmembrane region" description="Helical" evidence="10">
    <location>
        <begin position="481"/>
        <end position="498"/>
    </location>
</feature>
<feature type="transmembrane region" description="Helical" evidence="10">
    <location>
        <begin position="448"/>
        <end position="469"/>
    </location>
</feature>
<accession>A0A520MHA9</accession>
<comment type="subcellular location">
    <subcellularLocation>
        <location evidence="1">Cell inner membrane</location>
        <topology evidence="1">Multi-pass membrane protein</topology>
    </subcellularLocation>
</comment>
<protein>
    <submittedName>
        <fullName evidence="13">Heme lyase CcmF/NrfE family subunit</fullName>
    </submittedName>
</protein>
<dbReference type="PRINTS" id="PR01411">
    <property type="entry name" value="CCMFBIOGNSIS"/>
</dbReference>
<comment type="caution">
    <text evidence="13">The sequence shown here is derived from an EMBL/GenBank/DDBJ whole genome shotgun (WGS) entry which is preliminary data.</text>
</comment>
<feature type="transmembrane region" description="Helical" evidence="10">
    <location>
        <begin position="6"/>
        <end position="29"/>
    </location>
</feature>
<dbReference type="AlphaFoldDB" id="A0A520MHA9"/>
<dbReference type="Proteomes" id="UP000315782">
    <property type="component" value="Unassembled WGS sequence"/>
</dbReference>
<dbReference type="GO" id="GO:0016829">
    <property type="term" value="F:lyase activity"/>
    <property type="evidence" value="ECO:0007669"/>
    <property type="project" value="UniProtKB-KW"/>
</dbReference>
<feature type="transmembrane region" description="Helical" evidence="10">
    <location>
        <begin position="41"/>
        <end position="61"/>
    </location>
</feature>
<organism evidence="13 14">
    <name type="scientific">SAR86 cluster bacterium</name>
    <dbReference type="NCBI Taxonomy" id="2030880"/>
    <lineage>
        <taxon>Bacteria</taxon>
        <taxon>Pseudomonadati</taxon>
        <taxon>Pseudomonadota</taxon>
        <taxon>Gammaproteobacteria</taxon>
        <taxon>SAR86 cluster</taxon>
    </lineage>
</organism>
<gene>
    <name evidence="13" type="ORF">EVA96_02790</name>
</gene>
<evidence type="ECO:0000256" key="6">
    <source>
        <dbReference type="ARBA" id="ARBA00022748"/>
    </source>
</evidence>
<dbReference type="GO" id="GO:0017004">
    <property type="term" value="P:cytochrome complex assembly"/>
    <property type="evidence" value="ECO:0007669"/>
    <property type="project" value="UniProtKB-KW"/>
</dbReference>
<evidence type="ECO:0000256" key="9">
    <source>
        <dbReference type="ARBA" id="ARBA00037230"/>
    </source>
</evidence>
<dbReference type="InterPro" id="IPR003567">
    <property type="entry name" value="Cyt_c_biogenesis"/>
</dbReference>
<feature type="transmembrane region" description="Helical" evidence="10">
    <location>
        <begin position="173"/>
        <end position="194"/>
    </location>
</feature>
<evidence type="ECO:0000259" key="11">
    <source>
        <dbReference type="Pfam" id="PF01578"/>
    </source>
</evidence>
<evidence type="ECO:0000256" key="3">
    <source>
        <dbReference type="ARBA" id="ARBA00022475"/>
    </source>
</evidence>
<dbReference type="InterPro" id="IPR002541">
    <property type="entry name" value="Cyt_c_assembly"/>
</dbReference>
<keyword evidence="5 10" id="KW-0812">Transmembrane</keyword>
<feature type="transmembrane region" description="Helical" evidence="10">
    <location>
        <begin position="248"/>
        <end position="265"/>
    </location>
</feature>
<keyword evidence="8 10" id="KW-0472">Membrane</keyword>
<dbReference type="PANTHER" id="PTHR43653">
    <property type="entry name" value="CYTOCHROME C ASSEMBLY PROTEIN-RELATED"/>
    <property type="match status" value="1"/>
</dbReference>
<evidence type="ECO:0000259" key="12">
    <source>
        <dbReference type="Pfam" id="PF16327"/>
    </source>
</evidence>
<feature type="transmembrane region" description="Helical" evidence="10">
    <location>
        <begin position="312"/>
        <end position="334"/>
    </location>
</feature>
<feature type="domain" description="Cytochrome c assembly protein" evidence="11">
    <location>
        <begin position="88"/>
        <end position="294"/>
    </location>
</feature>
<evidence type="ECO:0000256" key="10">
    <source>
        <dbReference type="SAM" id="Phobius"/>
    </source>
</evidence>
<evidence type="ECO:0000313" key="14">
    <source>
        <dbReference type="Proteomes" id="UP000315782"/>
    </source>
</evidence>
<feature type="transmembrane region" description="Helical" evidence="10">
    <location>
        <begin position="95"/>
        <end position="112"/>
    </location>
</feature>
<keyword evidence="6" id="KW-0201">Cytochrome c-type biogenesis</keyword>
<feature type="domain" description="Cytochrome c-type biogenesis protein CcmF C-terminal" evidence="12">
    <location>
        <begin position="314"/>
        <end position="623"/>
    </location>
</feature>
<keyword evidence="4" id="KW-0997">Cell inner membrane</keyword>
<evidence type="ECO:0000313" key="13">
    <source>
        <dbReference type="EMBL" id="RZO20567.1"/>
    </source>
</evidence>
<proteinExistence type="inferred from homology"/>
<comment type="similarity">
    <text evidence="2">Belongs to the CcmF/CycK/Ccl1/NrfE/CcsA family.</text>
</comment>
<keyword evidence="13" id="KW-0456">Lyase</keyword>
<evidence type="ECO:0000256" key="5">
    <source>
        <dbReference type="ARBA" id="ARBA00022692"/>
    </source>
</evidence>
<dbReference type="InterPro" id="IPR003568">
    <property type="entry name" value="Cyt_c_biogenesis_CcmF"/>
</dbReference>
<reference evidence="13 14" key="1">
    <citation type="submission" date="2019-02" db="EMBL/GenBank/DDBJ databases">
        <title>Prokaryotic population dynamics and viral predation in marine succession experiment using metagenomics: the confinement effect.</title>
        <authorList>
            <person name="Haro-Moreno J.M."/>
            <person name="Rodriguez-Valera F."/>
            <person name="Lopez-Perez M."/>
        </authorList>
    </citation>
    <scope>NUCLEOTIDE SEQUENCE [LARGE SCALE GENOMIC DNA]</scope>
    <source>
        <strain evidence="13">MED-G163</strain>
    </source>
</reference>
<feature type="transmembrane region" description="Helical" evidence="10">
    <location>
        <begin position="607"/>
        <end position="627"/>
    </location>
</feature>
<evidence type="ECO:0000256" key="1">
    <source>
        <dbReference type="ARBA" id="ARBA00004429"/>
    </source>
</evidence>
<dbReference type="PANTHER" id="PTHR43653:SF1">
    <property type="entry name" value="CYTOCHROME C-TYPE BIOGENESIS PROTEIN CCMF"/>
    <property type="match status" value="1"/>
</dbReference>
<name>A0A520MHA9_9GAMM</name>